<evidence type="ECO:0000256" key="8">
    <source>
        <dbReference type="ARBA" id="ARBA00023002"/>
    </source>
</evidence>
<comment type="function">
    <text evidence="10">Catalyzes the non-heme iron(II)-dependent oxidative cleavage of 2,3-dihydroxyphenylpropionic acid and 2,3-dihydroxicinnamic acid into 2-hydroxy-6-ketononadienedioate and 2-hydroxy-6-ketononatrienedioate, respectively.</text>
</comment>
<dbReference type="EMBL" id="BAAAOR010000012">
    <property type="protein sequence ID" value="GAA1511742.1"/>
    <property type="molecule type" value="Genomic_DNA"/>
</dbReference>
<evidence type="ECO:0000259" key="11">
    <source>
        <dbReference type="Pfam" id="PF02900"/>
    </source>
</evidence>
<evidence type="ECO:0000256" key="10">
    <source>
        <dbReference type="HAMAP-Rule" id="MF_01653"/>
    </source>
</evidence>
<dbReference type="Proteomes" id="UP001500842">
    <property type="component" value="Unassembled WGS sequence"/>
</dbReference>
<keyword evidence="8 10" id="KW-0560">Oxidoreductase</keyword>
<dbReference type="HAMAP" id="MF_01653">
    <property type="entry name" value="MhpB"/>
    <property type="match status" value="1"/>
</dbReference>
<sequence length="318" mass="33574">MTLALCTLSHSPLIGVNQPAPDVVAEVDGALARAREHVRAFSPDLAVIFGPDHFNGVFYDMLPPFCVGAGAESIGDWRTSAGPLAVDTEAARTIHRQALAAGLDLAVSERMQVDHGIAQPLEFLFGSIDAVPVVPVFVNCAAPPLGPTERIRLLGEAVGRAVSVSGRRVLLIGSGGLSHDPPIPALEGASPEVAERLIAGRNPDEDTVATRVARVVATAQELAAGTSDRAPLAPEWDAEVMETLARGRLSEFDSWSPEDFAAEAGNAAHEVRTWIAAFAALGTAGAYRVTSTYYRPIPEWIAGFAIMTAVVDEQKVTR</sequence>
<comment type="cofactor">
    <cofactor evidence="10">
        <name>Fe(2+)</name>
        <dbReference type="ChEBI" id="CHEBI:29033"/>
    </cofactor>
</comment>
<evidence type="ECO:0000256" key="5">
    <source>
        <dbReference type="ARBA" id="ARBA00011881"/>
    </source>
</evidence>
<keyword evidence="13" id="KW-1185">Reference proteome</keyword>
<feature type="active site" description="Proton donor" evidence="10">
    <location>
        <position position="115"/>
    </location>
</feature>
<evidence type="ECO:0000313" key="13">
    <source>
        <dbReference type="Proteomes" id="UP001500842"/>
    </source>
</evidence>
<comment type="caution">
    <text evidence="12">The sequence shown here is derived from an EMBL/GenBank/DDBJ whole genome shotgun (WGS) entry which is preliminary data.</text>
</comment>
<name>A0ABN2A6E0_9ACTN</name>
<evidence type="ECO:0000256" key="3">
    <source>
        <dbReference type="ARBA" id="ARBA00005207"/>
    </source>
</evidence>
<dbReference type="InterPro" id="IPR023789">
    <property type="entry name" value="DHPP/DHXA_dioxygenase"/>
</dbReference>
<evidence type="ECO:0000313" key="12">
    <source>
        <dbReference type="EMBL" id="GAA1511742.1"/>
    </source>
</evidence>
<comment type="subunit">
    <text evidence="5 10">Homotetramer.</text>
</comment>
<dbReference type="RefSeq" id="WP_141005782.1">
    <property type="nucleotide sequence ID" value="NZ_BAAAOR010000012.1"/>
</dbReference>
<dbReference type="EC" id="1.13.11.16" evidence="10"/>
<dbReference type="Gene3D" id="3.40.830.10">
    <property type="entry name" value="LigB-like"/>
    <property type="match status" value="1"/>
</dbReference>
<keyword evidence="7 10" id="KW-0223">Dioxygenase</keyword>
<evidence type="ECO:0000256" key="2">
    <source>
        <dbReference type="ARBA" id="ARBA00001843"/>
    </source>
</evidence>
<dbReference type="Pfam" id="PF02900">
    <property type="entry name" value="LigB"/>
    <property type="match status" value="1"/>
</dbReference>
<feature type="domain" description="Extradiol ring-cleavage dioxygenase class III enzyme subunit B" evidence="11">
    <location>
        <begin position="6"/>
        <end position="304"/>
    </location>
</feature>
<organism evidence="12 13">
    <name type="scientific">Nocardioides humi</name>
    <dbReference type="NCBI Taxonomy" id="449461"/>
    <lineage>
        <taxon>Bacteria</taxon>
        <taxon>Bacillati</taxon>
        <taxon>Actinomycetota</taxon>
        <taxon>Actinomycetes</taxon>
        <taxon>Propionibacteriales</taxon>
        <taxon>Nocardioidaceae</taxon>
        <taxon>Nocardioides</taxon>
    </lineage>
</organism>
<dbReference type="InterPro" id="IPR004183">
    <property type="entry name" value="Xdiol_dOase_suB"/>
</dbReference>
<evidence type="ECO:0000256" key="4">
    <source>
        <dbReference type="ARBA" id="ARBA00007030"/>
    </source>
</evidence>
<gene>
    <name evidence="10" type="primary">mhpB</name>
    <name evidence="12" type="ORF">GCM10009788_15240</name>
</gene>
<dbReference type="SUPFAM" id="SSF53213">
    <property type="entry name" value="LigB-like"/>
    <property type="match status" value="1"/>
</dbReference>
<feature type="active site" description="Proton acceptor" evidence="10">
    <location>
        <position position="179"/>
    </location>
</feature>
<evidence type="ECO:0000256" key="7">
    <source>
        <dbReference type="ARBA" id="ARBA00022964"/>
    </source>
</evidence>
<comment type="catalytic activity">
    <reaction evidence="1 10">
        <text>(2E)-3-(2,3-dihydroxyphenyl)prop-2-enoate + O2 = (2Z,4E,7E)-2-hydroxy-6-oxonona-2,4,7-trienedioate + H(+)</text>
        <dbReference type="Rhea" id="RHEA:25054"/>
        <dbReference type="ChEBI" id="CHEBI:15378"/>
        <dbReference type="ChEBI" id="CHEBI:15379"/>
        <dbReference type="ChEBI" id="CHEBI:58642"/>
        <dbReference type="ChEBI" id="CHEBI:66888"/>
        <dbReference type="EC" id="1.13.11.16"/>
    </reaction>
</comment>
<evidence type="ECO:0000256" key="1">
    <source>
        <dbReference type="ARBA" id="ARBA00001748"/>
    </source>
</evidence>
<comment type="pathway">
    <text evidence="3 10">Aromatic compound metabolism; 3-phenylpropanoate degradation.</text>
</comment>
<keyword evidence="6 10" id="KW-0058">Aromatic hydrocarbons catabolism</keyword>
<comment type="catalytic activity">
    <reaction evidence="2 10">
        <text>3-(2,3-dihydroxyphenyl)propanoate + O2 = (2Z,4E)-2-hydroxy-6-oxonona-2,4-dienedioate + H(+)</text>
        <dbReference type="Rhea" id="RHEA:23840"/>
        <dbReference type="ChEBI" id="CHEBI:15378"/>
        <dbReference type="ChEBI" id="CHEBI:15379"/>
        <dbReference type="ChEBI" id="CHEBI:46951"/>
        <dbReference type="ChEBI" id="CHEBI:66887"/>
        <dbReference type="EC" id="1.13.11.16"/>
    </reaction>
</comment>
<reference evidence="12 13" key="1">
    <citation type="journal article" date="2019" name="Int. J. Syst. Evol. Microbiol.">
        <title>The Global Catalogue of Microorganisms (GCM) 10K type strain sequencing project: providing services to taxonomists for standard genome sequencing and annotation.</title>
        <authorList>
            <consortium name="The Broad Institute Genomics Platform"/>
            <consortium name="The Broad Institute Genome Sequencing Center for Infectious Disease"/>
            <person name="Wu L."/>
            <person name="Ma J."/>
        </authorList>
    </citation>
    <scope>NUCLEOTIDE SEQUENCE [LARGE SCALE GENOMIC DNA]</scope>
    <source>
        <strain evidence="12 13">JCM 14942</strain>
    </source>
</reference>
<accession>A0ABN2A6E0</accession>
<evidence type="ECO:0000256" key="6">
    <source>
        <dbReference type="ARBA" id="ARBA00022797"/>
    </source>
</evidence>
<comment type="similarity">
    <text evidence="4 10">Belongs to the LigB/MhpB extradiol dioxygenase family.</text>
</comment>
<evidence type="ECO:0000256" key="9">
    <source>
        <dbReference type="ARBA" id="ARBA00023004"/>
    </source>
</evidence>
<protein>
    <recommendedName>
        <fullName evidence="10">2,3-dihydroxyphenylpropionate/2,3-dihydroxicinnamic acid 1,2-dioxygenase</fullName>
        <ecNumber evidence="10">1.13.11.16</ecNumber>
    </recommendedName>
    <alternativeName>
        <fullName evidence="10">3-carboxyethylcatechol 2,3-dioxygenase</fullName>
    </alternativeName>
</protein>
<proteinExistence type="inferred from homology"/>
<keyword evidence="9 10" id="KW-0408">Iron</keyword>
<dbReference type="NCBIfam" id="NF009910">
    <property type="entry name" value="PRK13370.1-4"/>
    <property type="match status" value="1"/>
</dbReference>